<dbReference type="RefSeq" id="WP_010901280.1">
    <property type="nucleotide sequence ID" value="NC_002578.1"/>
</dbReference>
<dbReference type="OrthoDB" id="147058at2157"/>
<dbReference type="InParanoid" id="Q9HJU3"/>
<dbReference type="InterPro" id="IPR000412">
    <property type="entry name" value="ABC_2_transport"/>
</dbReference>
<evidence type="ECO:0000259" key="6">
    <source>
        <dbReference type="PROSITE" id="PS51012"/>
    </source>
</evidence>
<name>Q9HJU3_THEAC</name>
<keyword evidence="4 5" id="KW-0472">Membrane</keyword>
<sequence length="267" mass="29900">MSGLAPLTLREIKKWYRNPVYLIVGLLQPVFWIILFGSAFDIAKFGGPFVSSFFDGAKDYITYMIGGILTITGLFTGMFSGINIIWDRRLGILQRFLVSPIKRSSIVFSRIIASVVRIIVQVVILVAIALIIPDGLKISSSFTIEDAFLMIAAVLMISFIFSSIFSIIAIRMTRMETIMGITNLVNLPLMFASYALFPPDLMVSWLSTVAKYNPVSWSAESIRLLIIYGNLTGSQMSTFVSYMLYLFILTVVMILLVYFVSENGIKE</sequence>
<accession>Q9HJU3</accession>
<evidence type="ECO:0000256" key="3">
    <source>
        <dbReference type="ARBA" id="ARBA00022989"/>
    </source>
</evidence>
<evidence type="ECO:0000256" key="5">
    <source>
        <dbReference type="SAM" id="Phobius"/>
    </source>
</evidence>
<dbReference type="PROSITE" id="PS51012">
    <property type="entry name" value="ABC_TM2"/>
    <property type="match status" value="1"/>
</dbReference>
<dbReference type="EMBL" id="AL445065">
    <property type="protein sequence ID" value="CAC11999.1"/>
    <property type="molecule type" value="Genomic_DNA"/>
</dbReference>
<evidence type="ECO:0000256" key="2">
    <source>
        <dbReference type="ARBA" id="ARBA00022692"/>
    </source>
</evidence>
<dbReference type="EnsemblBacteria" id="CAC11999">
    <property type="protein sequence ID" value="CAC11999"/>
    <property type="gene ID" value="CAC11999"/>
</dbReference>
<comment type="subcellular location">
    <subcellularLocation>
        <location evidence="1">Membrane</location>
        <topology evidence="1">Multi-pass membrane protein</topology>
    </subcellularLocation>
</comment>
<dbReference type="PANTHER" id="PTHR43077">
    <property type="entry name" value="TRANSPORT PERMEASE YVFS-RELATED"/>
    <property type="match status" value="1"/>
</dbReference>
<feature type="transmembrane region" description="Helical" evidence="5">
    <location>
        <begin position="177"/>
        <end position="197"/>
    </location>
</feature>
<dbReference type="HOGENOM" id="CLU_039483_2_3_2"/>
<reference evidence="7 8" key="1">
    <citation type="journal article" date="2000" name="Nature">
        <title>The genome sequence of the thermoacidophilic scavenger Thermoplasma acidophilum.</title>
        <authorList>
            <person name="Ruepp A."/>
            <person name="Graml W."/>
            <person name="Santos-Martinez M.L."/>
            <person name="Koretke K.K."/>
            <person name="Volker C."/>
            <person name="Mewes H.W."/>
            <person name="Frishman D."/>
            <person name="Stocker S."/>
            <person name="Lupas A.N."/>
            <person name="Baumeister W."/>
        </authorList>
    </citation>
    <scope>NUCLEOTIDE SEQUENCE [LARGE SCALE GENOMIC DNA]</scope>
    <source>
        <strain evidence="8">ATCC 25905 / DSM 1728 / JCM 9062 / NBRC 15155 / AMRC-C165</strain>
    </source>
</reference>
<evidence type="ECO:0000313" key="8">
    <source>
        <dbReference type="Proteomes" id="UP000001024"/>
    </source>
</evidence>
<feature type="transmembrane region" description="Helical" evidence="5">
    <location>
        <begin position="107"/>
        <end position="132"/>
    </location>
</feature>
<dbReference type="InterPro" id="IPR013525">
    <property type="entry name" value="ABC2_TM"/>
</dbReference>
<protein>
    <submittedName>
        <fullName evidence="7">Conserved hypothetical membrane protein</fullName>
    </submittedName>
</protein>
<dbReference type="InterPro" id="IPR047817">
    <property type="entry name" value="ABC2_TM_bact-type"/>
</dbReference>
<keyword evidence="2 5" id="KW-0812">Transmembrane</keyword>
<dbReference type="eggNOG" id="arCOG01467">
    <property type="taxonomic scope" value="Archaea"/>
</dbReference>
<dbReference type="AlphaFoldDB" id="Q9HJU3"/>
<evidence type="ECO:0000256" key="1">
    <source>
        <dbReference type="ARBA" id="ARBA00004141"/>
    </source>
</evidence>
<dbReference type="PaxDb" id="273075-Ta0870"/>
<gene>
    <name evidence="7" type="ordered locus">Ta0870</name>
</gene>
<feature type="transmembrane region" description="Helical" evidence="5">
    <location>
        <begin position="239"/>
        <end position="260"/>
    </location>
</feature>
<dbReference type="GO" id="GO:0043190">
    <property type="term" value="C:ATP-binding cassette (ABC) transporter complex"/>
    <property type="evidence" value="ECO:0007669"/>
    <property type="project" value="InterPro"/>
</dbReference>
<keyword evidence="8" id="KW-1185">Reference proteome</keyword>
<feature type="domain" description="ABC transmembrane type-2" evidence="6">
    <location>
        <begin position="20"/>
        <end position="264"/>
    </location>
</feature>
<proteinExistence type="predicted"/>
<dbReference type="Proteomes" id="UP000001024">
    <property type="component" value="Chromosome"/>
</dbReference>
<dbReference type="PIRSF" id="PIRSF006648">
    <property type="entry name" value="DrrB"/>
    <property type="match status" value="1"/>
</dbReference>
<feature type="transmembrane region" description="Helical" evidence="5">
    <location>
        <begin position="60"/>
        <end position="86"/>
    </location>
</feature>
<feature type="transmembrane region" description="Helical" evidence="5">
    <location>
        <begin position="147"/>
        <end position="170"/>
    </location>
</feature>
<evidence type="ECO:0000313" key="7">
    <source>
        <dbReference type="EMBL" id="CAC11999.1"/>
    </source>
</evidence>
<dbReference type="Pfam" id="PF01061">
    <property type="entry name" value="ABC2_membrane"/>
    <property type="match status" value="1"/>
</dbReference>
<organism evidence="7 8">
    <name type="scientific">Thermoplasma acidophilum (strain ATCC 25905 / DSM 1728 / JCM 9062 / NBRC 15155 / AMRC-C165)</name>
    <dbReference type="NCBI Taxonomy" id="273075"/>
    <lineage>
        <taxon>Archaea</taxon>
        <taxon>Methanobacteriati</taxon>
        <taxon>Thermoplasmatota</taxon>
        <taxon>Thermoplasmata</taxon>
        <taxon>Thermoplasmatales</taxon>
        <taxon>Thermoplasmataceae</taxon>
        <taxon>Thermoplasma</taxon>
    </lineage>
</organism>
<feature type="transmembrane region" description="Helical" evidence="5">
    <location>
        <begin position="20"/>
        <end position="40"/>
    </location>
</feature>
<dbReference type="PANTHER" id="PTHR43077:SF10">
    <property type="entry name" value="TRANSPORT PERMEASE PROTEIN"/>
    <property type="match status" value="1"/>
</dbReference>
<dbReference type="KEGG" id="tac:Ta0870"/>
<dbReference type="GO" id="GO:0140359">
    <property type="term" value="F:ABC-type transporter activity"/>
    <property type="evidence" value="ECO:0007669"/>
    <property type="project" value="InterPro"/>
</dbReference>
<keyword evidence="3 5" id="KW-1133">Transmembrane helix</keyword>
<dbReference type="STRING" id="273075.gene:9572084"/>
<evidence type="ECO:0000256" key="4">
    <source>
        <dbReference type="ARBA" id="ARBA00023136"/>
    </source>
</evidence>
<dbReference type="InterPro" id="IPR051328">
    <property type="entry name" value="T7SS_ABC-Transporter"/>
</dbReference>